<dbReference type="Proteomes" id="UP001216150">
    <property type="component" value="Unassembled WGS sequence"/>
</dbReference>
<keyword evidence="2" id="KW-1185">Reference proteome</keyword>
<sequence length="83" mass="9364">MDAELIRELPTMRKGSSKTKPVFSVRCRPAVGRVGLNSEVQRRWTTAEFVMCQLLTVDRGSLGMLADLLRSTDSMDRFLVFQG</sequence>
<protein>
    <submittedName>
        <fullName evidence="1">Uncharacterized protein</fullName>
    </submittedName>
</protein>
<gene>
    <name evidence="1" type="ORF">N7450_008060</name>
</gene>
<evidence type="ECO:0000313" key="1">
    <source>
        <dbReference type="EMBL" id="KAJ5579193.1"/>
    </source>
</evidence>
<dbReference type="AlphaFoldDB" id="A0AAD6DFF4"/>
<organism evidence="1 2">
    <name type="scientific">Penicillium hetheringtonii</name>
    <dbReference type="NCBI Taxonomy" id="911720"/>
    <lineage>
        <taxon>Eukaryota</taxon>
        <taxon>Fungi</taxon>
        <taxon>Dikarya</taxon>
        <taxon>Ascomycota</taxon>
        <taxon>Pezizomycotina</taxon>
        <taxon>Eurotiomycetes</taxon>
        <taxon>Eurotiomycetidae</taxon>
        <taxon>Eurotiales</taxon>
        <taxon>Aspergillaceae</taxon>
        <taxon>Penicillium</taxon>
    </lineage>
</organism>
<dbReference type="EMBL" id="JAQJAC010000007">
    <property type="protein sequence ID" value="KAJ5579193.1"/>
    <property type="molecule type" value="Genomic_DNA"/>
</dbReference>
<evidence type="ECO:0000313" key="2">
    <source>
        <dbReference type="Proteomes" id="UP001216150"/>
    </source>
</evidence>
<comment type="caution">
    <text evidence="1">The sequence shown here is derived from an EMBL/GenBank/DDBJ whole genome shotgun (WGS) entry which is preliminary data.</text>
</comment>
<reference evidence="1 2" key="1">
    <citation type="journal article" date="2023" name="IMA Fungus">
        <title>Comparative genomic study of the Penicillium genus elucidates a diverse pangenome and 15 lateral gene transfer events.</title>
        <authorList>
            <person name="Petersen C."/>
            <person name="Sorensen T."/>
            <person name="Nielsen M.R."/>
            <person name="Sondergaard T.E."/>
            <person name="Sorensen J.L."/>
            <person name="Fitzpatrick D.A."/>
            <person name="Frisvad J.C."/>
            <person name="Nielsen K.L."/>
        </authorList>
    </citation>
    <scope>NUCLEOTIDE SEQUENCE [LARGE SCALE GENOMIC DNA]</scope>
    <source>
        <strain evidence="1 2">IBT 29057</strain>
    </source>
</reference>
<proteinExistence type="predicted"/>
<name>A0AAD6DFF4_9EURO</name>
<accession>A0AAD6DFF4</accession>